<comment type="caution">
    <text evidence="12">The sequence shown here is derived from an EMBL/GenBank/DDBJ whole genome shotgun (WGS) entry which is preliminary data.</text>
</comment>
<evidence type="ECO:0000256" key="10">
    <source>
        <dbReference type="SAM" id="MobiDB-lite"/>
    </source>
</evidence>
<keyword evidence="8 9" id="KW-0544">Nucleosome core</keyword>
<sequence>EAPSERSEAKAKRSRLSRSFRAGLLFPVSRVDRQLRSGNFAKRFGAKTPIYLAAVLQSVTQKAMQVAGNATKKSKQPCISPSDLQTAVKKSSSLKKLLQGTVSKHCDMAVPQNQRKPPRSRKKTGKSE</sequence>
<evidence type="ECO:0000256" key="9">
    <source>
        <dbReference type="RuleBase" id="RU003767"/>
    </source>
</evidence>
<evidence type="ECO:0000313" key="12">
    <source>
        <dbReference type="EMBL" id="NWS75460.1"/>
    </source>
</evidence>
<dbReference type="InterPro" id="IPR007125">
    <property type="entry name" value="H2A/H2B/H3"/>
</dbReference>
<evidence type="ECO:0000256" key="7">
    <source>
        <dbReference type="ARBA" id="ARBA00023242"/>
    </source>
</evidence>
<evidence type="ECO:0000256" key="2">
    <source>
        <dbReference type="ARBA" id="ARBA00004286"/>
    </source>
</evidence>
<dbReference type="Pfam" id="PF00125">
    <property type="entry name" value="Histone"/>
    <property type="match status" value="1"/>
</dbReference>
<keyword evidence="13" id="KW-1185">Reference proteome</keyword>
<dbReference type="EMBL" id="VYZB01000589">
    <property type="protein sequence ID" value="NWS75460.1"/>
    <property type="molecule type" value="Genomic_DNA"/>
</dbReference>
<dbReference type="Gene3D" id="1.10.20.10">
    <property type="entry name" value="Histone, subunit A"/>
    <property type="match status" value="1"/>
</dbReference>
<evidence type="ECO:0000256" key="6">
    <source>
        <dbReference type="ARBA" id="ARBA00023125"/>
    </source>
</evidence>
<dbReference type="InterPro" id="IPR032458">
    <property type="entry name" value="Histone_H2A_CS"/>
</dbReference>
<evidence type="ECO:0000256" key="1">
    <source>
        <dbReference type="ARBA" id="ARBA00004123"/>
    </source>
</evidence>
<dbReference type="CDD" id="cd00074">
    <property type="entry name" value="HFD_H2A"/>
    <property type="match status" value="1"/>
</dbReference>
<reference evidence="12 13" key="1">
    <citation type="submission" date="2019-09" db="EMBL/GenBank/DDBJ databases">
        <title>Bird 10,000 Genomes (B10K) Project - Family phase.</title>
        <authorList>
            <person name="Zhang G."/>
        </authorList>
    </citation>
    <scope>NUCLEOTIDE SEQUENCE [LARGE SCALE GENOMIC DNA]</scope>
    <source>
        <strain evidence="12">B10K-DU-003-44</strain>
        <tissue evidence="12">Muscle</tissue>
    </source>
</reference>
<organism evidence="12 13">
    <name type="scientific">Crotophaga sulcirostris</name>
    <name type="common">Groove-billed ani</name>
    <dbReference type="NCBI Taxonomy" id="33598"/>
    <lineage>
        <taxon>Eukaryota</taxon>
        <taxon>Metazoa</taxon>
        <taxon>Chordata</taxon>
        <taxon>Craniata</taxon>
        <taxon>Vertebrata</taxon>
        <taxon>Euteleostomi</taxon>
        <taxon>Archelosauria</taxon>
        <taxon>Archosauria</taxon>
        <taxon>Dinosauria</taxon>
        <taxon>Saurischia</taxon>
        <taxon>Theropoda</taxon>
        <taxon>Coelurosauria</taxon>
        <taxon>Aves</taxon>
        <taxon>Neognathae</taxon>
        <taxon>Neoaves</taxon>
        <taxon>Otidimorphae</taxon>
        <taxon>Cuculiformes</taxon>
        <taxon>Crotophagidae</taxon>
        <taxon>Crotophaga</taxon>
    </lineage>
</organism>
<comment type="similarity">
    <text evidence="3 9">Belongs to the histone H2A family.</text>
</comment>
<dbReference type="InterPro" id="IPR009072">
    <property type="entry name" value="Histone-fold"/>
</dbReference>
<feature type="compositionally biased region" description="Basic residues" evidence="10">
    <location>
        <begin position="116"/>
        <end position="128"/>
    </location>
</feature>
<dbReference type="OrthoDB" id="9396611at2759"/>
<keyword evidence="5" id="KW-0007">Acetylation</keyword>
<dbReference type="InterPro" id="IPR002119">
    <property type="entry name" value="Histone_H2A"/>
</dbReference>
<keyword evidence="6 9" id="KW-0238">DNA-binding</keyword>
<dbReference type="GO" id="GO:0030527">
    <property type="term" value="F:structural constituent of chromatin"/>
    <property type="evidence" value="ECO:0007669"/>
    <property type="project" value="InterPro"/>
</dbReference>
<name>A0A7K5I1J0_CROSL</name>
<evidence type="ECO:0000256" key="5">
    <source>
        <dbReference type="ARBA" id="ARBA00022990"/>
    </source>
</evidence>
<comment type="subunit">
    <text evidence="9">The nucleosome is a histone octamer containing two molecules each of H2A, H2B, H3 and H4 assembled in one H3-H4 heterotetramer and two H2A-H2B heterodimers. The octamer wraps approximately 147 bp of DNA.</text>
</comment>
<protein>
    <recommendedName>
        <fullName evidence="9">Histone H2A</fullName>
    </recommendedName>
</protein>
<feature type="non-terminal residue" evidence="12">
    <location>
        <position position="1"/>
    </location>
</feature>
<keyword evidence="4 9" id="KW-0158">Chromosome</keyword>
<gene>
    <name evidence="12" type="primary">H2a4_1</name>
    <name evidence="12" type="ORF">CROSUL_R14592</name>
</gene>
<dbReference type="PROSITE" id="PS00046">
    <property type="entry name" value="HISTONE_H2A"/>
    <property type="match status" value="1"/>
</dbReference>
<feature type="region of interest" description="Disordered" evidence="10">
    <location>
        <begin position="105"/>
        <end position="128"/>
    </location>
</feature>
<evidence type="ECO:0000259" key="11">
    <source>
        <dbReference type="Pfam" id="PF00125"/>
    </source>
</evidence>
<comment type="subcellular location">
    <subcellularLocation>
        <location evidence="2">Chromosome</location>
    </subcellularLocation>
    <subcellularLocation>
        <location evidence="1 9">Nucleus</location>
    </subcellularLocation>
</comment>
<evidence type="ECO:0000256" key="8">
    <source>
        <dbReference type="ARBA" id="ARBA00023269"/>
    </source>
</evidence>
<feature type="non-terminal residue" evidence="12">
    <location>
        <position position="128"/>
    </location>
</feature>
<feature type="domain" description="Core Histone H2A/H2B/H3" evidence="11">
    <location>
        <begin position="7"/>
        <end position="89"/>
    </location>
</feature>
<dbReference type="Proteomes" id="UP000549499">
    <property type="component" value="Unassembled WGS sequence"/>
</dbReference>
<dbReference type="PRINTS" id="PR00620">
    <property type="entry name" value="HISTONEH2A"/>
</dbReference>
<dbReference type="SMART" id="SM00414">
    <property type="entry name" value="H2A"/>
    <property type="match status" value="1"/>
</dbReference>
<keyword evidence="7 9" id="KW-0539">Nucleus</keyword>
<dbReference type="SUPFAM" id="SSF47113">
    <property type="entry name" value="Histone-fold"/>
    <property type="match status" value="1"/>
</dbReference>
<accession>A0A7K5I1J0</accession>
<dbReference type="GO" id="GO:0003677">
    <property type="term" value="F:DNA binding"/>
    <property type="evidence" value="ECO:0007669"/>
    <property type="project" value="UniProtKB-KW"/>
</dbReference>
<dbReference type="GO" id="GO:0046982">
    <property type="term" value="F:protein heterodimerization activity"/>
    <property type="evidence" value="ECO:0007669"/>
    <property type="project" value="InterPro"/>
</dbReference>
<proteinExistence type="inferred from homology"/>
<dbReference type="AlphaFoldDB" id="A0A7K5I1J0"/>
<dbReference type="GO" id="GO:0000786">
    <property type="term" value="C:nucleosome"/>
    <property type="evidence" value="ECO:0007669"/>
    <property type="project" value="UniProtKB-KW"/>
</dbReference>
<dbReference type="GO" id="GO:0005634">
    <property type="term" value="C:nucleus"/>
    <property type="evidence" value="ECO:0007669"/>
    <property type="project" value="UniProtKB-SubCell"/>
</dbReference>
<dbReference type="PANTHER" id="PTHR23430">
    <property type="entry name" value="HISTONE H2A"/>
    <property type="match status" value="1"/>
</dbReference>
<evidence type="ECO:0000313" key="13">
    <source>
        <dbReference type="Proteomes" id="UP000549499"/>
    </source>
</evidence>
<evidence type="ECO:0000256" key="4">
    <source>
        <dbReference type="ARBA" id="ARBA00022454"/>
    </source>
</evidence>
<evidence type="ECO:0000256" key="3">
    <source>
        <dbReference type="ARBA" id="ARBA00010691"/>
    </source>
</evidence>